<protein>
    <recommendedName>
        <fullName evidence="2">HTH three-helical bundle domain-containing protein</fullName>
    </recommendedName>
</protein>
<evidence type="ECO:0000259" key="2">
    <source>
        <dbReference type="Pfam" id="PF25370"/>
    </source>
</evidence>
<evidence type="ECO:0000313" key="3">
    <source>
        <dbReference type="EMBL" id="GKV46492.1"/>
    </source>
</evidence>
<dbReference type="Pfam" id="PF25370">
    <property type="entry name" value="HTH_74"/>
    <property type="match status" value="1"/>
</dbReference>
<feature type="domain" description="HTH three-helical bundle" evidence="2">
    <location>
        <begin position="46"/>
        <end position="80"/>
    </location>
</feature>
<name>A0AAV5MD16_9ROSI</name>
<proteinExistence type="predicted"/>
<organism evidence="3 4">
    <name type="scientific">Rubroshorea leprosula</name>
    <dbReference type="NCBI Taxonomy" id="152421"/>
    <lineage>
        <taxon>Eukaryota</taxon>
        <taxon>Viridiplantae</taxon>
        <taxon>Streptophyta</taxon>
        <taxon>Embryophyta</taxon>
        <taxon>Tracheophyta</taxon>
        <taxon>Spermatophyta</taxon>
        <taxon>Magnoliopsida</taxon>
        <taxon>eudicotyledons</taxon>
        <taxon>Gunneridae</taxon>
        <taxon>Pentapetalae</taxon>
        <taxon>rosids</taxon>
        <taxon>malvids</taxon>
        <taxon>Malvales</taxon>
        <taxon>Dipterocarpaceae</taxon>
        <taxon>Rubroshorea</taxon>
    </lineage>
</organism>
<evidence type="ECO:0000313" key="4">
    <source>
        <dbReference type="Proteomes" id="UP001054252"/>
    </source>
</evidence>
<feature type="region of interest" description="Disordered" evidence="1">
    <location>
        <begin position="1"/>
        <end position="32"/>
    </location>
</feature>
<feature type="compositionally biased region" description="Low complexity" evidence="1">
    <location>
        <begin position="1"/>
        <end position="18"/>
    </location>
</feature>
<sequence length="125" mass="13572">MSTEASCLSSSSNAISNSRSKHSAGAEKKPAANLEKLRKKRGFLGQVRRRVEGILKLLSSGGFSEVTIRRVLGDCPTEAKPLESVGIEKSYGWDASNHIAGFLTTSSVSEARRSEGNRHRRASWP</sequence>
<dbReference type="EMBL" id="BPVZ01000209">
    <property type="protein sequence ID" value="GKV46492.1"/>
    <property type="molecule type" value="Genomic_DNA"/>
</dbReference>
<keyword evidence="4" id="KW-1185">Reference proteome</keyword>
<evidence type="ECO:0000256" key="1">
    <source>
        <dbReference type="SAM" id="MobiDB-lite"/>
    </source>
</evidence>
<dbReference type="AlphaFoldDB" id="A0AAV5MD16"/>
<dbReference type="Proteomes" id="UP001054252">
    <property type="component" value="Unassembled WGS sequence"/>
</dbReference>
<dbReference type="InterPro" id="IPR057523">
    <property type="entry name" value="HTH_74"/>
</dbReference>
<comment type="caution">
    <text evidence="3">The sequence shown here is derived from an EMBL/GenBank/DDBJ whole genome shotgun (WGS) entry which is preliminary data.</text>
</comment>
<gene>
    <name evidence="3" type="ORF">SLEP1_g53474</name>
</gene>
<accession>A0AAV5MD16</accession>
<reference evidence="3 4" key="1">
    <citation type="journal article" date="2021" name="Commun. Biol.">
        <title>The genome of Shorea leprosula (Dipterocarpaceae) highlights the ecological relevance of drought in aseasonal tropical rainforests.</title>
        <authorList>
            <person name="Ng K.K.S."/>
            <person name="Kobayashi M.J."/>
            <person name="Fawcett J.A."/>
            <person name="Hatakeyama M."/>
            <person name="Paape T."/>
            <person name="Ng C.H."/>
            <person name="Ang C.C."/>
            <person name="Tnah L.H."/>
            <person name="Lee C.T."/>
            <person name="Nishiyama T."/>
            <person name="Sese J."/>
            <person name="O'Brien M.J."/>
            <person name="Copetti D."/>
            <person name="Mohd Noor M.I."/>
            <person name="Ong R.C."/>
            <person name="Putra M."/>
            <person name="Sireger I.Z."/>
            <person name="Indrioko S."/>
            <person name="Kosugi Y."/>
            <person name="Izuno A."/>
            <person name="Isagi Y."/>
            <person name="Lee S.L."/>
            <person name="Shimizu K.K."/>
        </authorList>
    </citation>
    <scope>NUCLEOTIDE SEQUENCE [LARGE SCALE GENOMIC DNA]</scope>
    <source>
        <strain evidence="3">214</strain>
    </source>
</reference>